<name>A0A8X6P8P9_NEPPI</name>
<accession>A0A8X6P8P9</accession>
<dbReference type="AlphaFoldDB" id="A0A8X6P8P9"/>
<evidence type="ECO:0000313" key="2">
    <source>
        <dbReference type="Proteomes" id="UP000887013"/>
    </source>
</evidence>
<dbReference type="Proteomes" id="UP000887013">
    <property type="component" value="Unassembled WGS sequence"/>
</dbReference>
<sequence>MLLIIRSLNTINENVLRLAHSNSSTSTRAIAQLLRISEPIVWRILSVNQMNPYNLQSFQASTLEDYQPQRNLATSFHQYSTTDTNKVRSPH</sequence>
<gene>
    <name evidence="1" type="ORF">NPIL_204451</name>
</gene>
<comment type="caution">
    <text evidence="1">The sequence shown here is derived from an EMBL/GenBank/DDBJ whole genome shotgun (WGS) entry which is preliminary data.</text>
</comment>
<protein>
    <submittedName>
        <fullName evidence="1">Uncharacterized protein</fullName>
    </submittedName>
</protein>
<evidence type="ECO:0000313" key="1">
    <source>
        <dbReference type="EMBL" id="GFT57686.1"/>
    </source>
</evidence>
<dbReference type="EMBL" id="BMAW01067020">
    <property type="protein sequence ID" value="GFT57686.1"/>
    <property type="molecule type" value="Genomic_DNA"/>
</dbReference>
<reference evidence="1" key="1">
    <citation type="submission" date="2020-08" db="EMBL/GenBank/DDBJ databases">
        <title>Multicomponent nature underlies the extraordinary mechanical properties of spider dragline silk.</title>
        <authorList>
            <person name="Kono N."/>
            <person name="Nakamura H."/>
            <person name="Mori M."/>
            <person name="Yoshida Y."/>
            <person name="Ohtoshi R."/>
            <person name="Malay A.D."/>
            <person name="Moran D.A.P."/>
            <person name="Tomita M."/>
            <person name="Numata K."/>
            <person name="Arakawa K."/>
        </authorList>
    </citation>
    <scope>NUCLEOTIDE SEQUENCE</scope>
</reference>
<keyword evidence="2" id="KW-1185">Reference proteome</keyword>
<proteinExistence type="predicted"/>
<organism evidence="1 2">
    <name type="scientific">Nephila pilipes</name>
    <name type="common">Giant wood spider</name>
    <name type="synonym">Nephila maculata</name>
    <dbReference type="NCBI Taxonomy" id="299642"/>
    <lineage>
        <taxon>Eukaryota</taxon>
        <taxon>Metazoa</taxon>
        <taxon>Ecdysozoa</taxon>
        <taxon>Arthropoda</taxon>
        <taxon>Chelicerata</taxon>
        <taxon>Arachnida</taxon>
        <taxon>Araneae</taxon>
        <taxon>Araneomorphae</taxon>
        <taxon>Entelegynae</taxon>
        <taxon>Araneoidea</taxon>
        <taxon>Nephilidae</taxon>
        <taxon>Nephila</taxon>
    </lineage>
</organism>